<sequence>MGADWLSTSNCVGVSEGLHTGDIQVALGKAVLGLDLGVPGAPSGVLLVIFVSGIPGVVEVGGLVLAVLFQTKRFVVLGVVLVGGAFVVLALTALAVLLARFRLAAVDAAGGLRALLPVLLVALAFPLPLGGGLGLLPPGLALLLAAAGVLLALLVLLLLVLPPDSSCSFFSSFPSASWSSLFSCASFSRTDSCREFSSSFFFCSSLSCSCLFYLSESLAFSAFSAFSWCLLSCSRALRPSTDSRSPDSVPTPLPEPLEPFGPAALPLPLPPPALRSGVLSWSGASAGIGGRGRVSARPPCTMRVPQVYVPQEQIRHVPPTVPRYGVAPARDVSRACRPPRVRF</sequence>
<evidence type="ECO:0000313" key="3">
    <source>
        <dbReference type="Proteomes" id="UP001518140"/>
    </source>
</evidence>
<evidence type="ECO:0000313" key="2">
    <source>
        <dbReference type="EMBL" id="NGO45265.1"/>
    </source>
</evidence>
<dbReference type="RefSeq" id="WP_165341832.1">
    <property type="nucleotide sequence ID" value="NZ_JAAKZX010000085.1"/>
</dbReference>
<dbReference type="Proteomes" id="UP001518140">
    <property type="component" value="Unassembled WGS sequence"/>
</dbReference>
<reference evidence="2 3" key="1">
    <citation type="submission" date="2020-02" db="EMBL/GenBank/DDBJ databases">
        <title>Whole-genome analyses of novel actinobacteria.</title>
        <authorList>
            <person name="Sahin N."/>
            <person name="Tokatli A."/>
        </authorList>
    </citation>
    <scope>NUCLEOTIDE SEQUENCE [LARGE SCALE GENOMIC DNA]</scope>
    <source>
        <strain evidence="2 3">YC419</strain>
    </source>
</reference>
<feature type="transmembrane region" description="Helical" evidence="1">
    <location>
        <begin position="111"/>
        <end position="129"/>
    </location>
</feature>
<feature type="transmembrane region" description="Helical" evidence="1">
    <location>
        <begin position="141"/>
        <end position="161"/>
    </location>
</feature>
<keyword evidence="1" id="KW-1133">Transmembrane helix</keyword>
<comment type="caution">
    <text evidence="2">The sequence shown here is derived from an EMBL/GenBank/DDBJ whole genome shotgun (WGS) entry which is preliminary data.</text>
</comment>
<name>A0ABX0DTN8_9ACTN</name>
<gene>
    <name evidence="2" type="ORF">G6048_24985</name>
</gene>
<proteinExistence type="predicted"/>
<dbReference type="EMBL" id="JAAKZX010000085">
    <property type="protein sequence ID" value="NGO45265.1"/>
    <property type="molecule type" value="Genomic_DNA"/>
</dbReference>
<feature type="transmembrane region" description="Helical" evidence="1">
    <location>
        <begin position="75"/>
        <end position="99"/>
    </location>
</feature>
<organism evidence="2 3">
    <name type="scientific">Streptomyces ureilyticus</name>
    <dbReference type="NCBI Taxonomy" id="1775131"/>
    <lineage>
        <taxon>Bacteria</taxon>
        <taxon>Bacillati</taxon>
        <taxon>Actinomycetota</taxon>
        <taxon>Actinomycetes</taxon>
        <taxon>Kitasatosporales</taxon>
        <taxon>Streptomycetaceae</taxon>
        <taxon>Streptomyces</taxon>
    </lineage>
</organism>
<keyword evidence="3" id="KW-1185">Reference proteome</keyword>
<protein>
    <submittedName>
        <fullName evidence="2">Uncharacterized protein</fullName>
    </submittedName>
</protein>
<feature type="transmembrane region" description="Helical" evidence="1">
    <location>
        <begin position="45"/>
        <end position="69"/>
    </location>
</feature>
<accession>A0ABX0DTN8</accession>
<evidence type="ECO:0000256" key="1">
    <source>
        <dbReference type="SAM" id="Phobius"/>
    </source>
</evidence>
<keyword evidence="1" id="KW-0472">Membrane</keyword>
<keyword evidence="1" id="KW-0812">Transmembrane</keyword>